<keyword evidence="3" id="KW-0804">Transcription</keyword>
<feature type="domain" description="HTH lacI-type" evidence="5">
    <location>
        <begin position="24"/>
        <end position="67"/>
    </location>
</feature>
<feature type="region of interest" description="Disordered" evidence="4">
    <location>
        <begin position="1"/>
        <end position="20"/>
    </location>
</feature>
<proteinExistence type="predicted"/>
<evidence type="ECO:0000313" key="6">
    <source>
        <dbReference type="EMBL" id="SHM33285.1"/>
    </source>
</evidence>
<evidence type="ECO:0000256" key="2">
    <source>
        <dbReference type="ARBA" id="ARBA00023125"/>
    </source>
</evidence>
<sequence length="352" mass="37529">MTLTDSDRAHAGEHALQPPASGKVTLKDIADAVGVSISTASRALKGMPGISSEVRSRIQQAAERLNYAGTSQPGGVLTVLSDLHLAESATGEFMQAVQAGMEKRARELGLPMSMQLVNPAAMRQLDPDAATSGYLLFSMQHEDIVSLLHERGIPAVIVNGREPLMRLDAVAPANRTGGYLGARHLTQLGHTRILRLTHSPRPTIRDRMAGCVKAMLDAGLEDHDDLVVELEAMRTHLAYQAIKQRIEAQGSPDFTAILCCNDACAFGAIAALNEAGINVPGDVSVVGFDDIPTAALNSVPLTTIHVDAEDIGARSVNRLLERVRGQDHLATYTETAVSLVVRESTAPVRSNT</sequence>
<evidence type="ECO:0000259" key="5">
    <source>
        <dbReference type="PROSITE" id="PS50932"/>
    </source>
</evidence>
<evidence type="ECO:0000313" key="7">
    <source>
        <dbReference type="Proteomes" id="UP000186002"/>
    </source>
</evidence>
<dbReference type="OrthoDB" id="60111at2"/>
<dbReference type="PROSITE" id="PS50932">
    <property type="entry name" value="HTH_LACI_2"/>
    <property type="match status" value="1"/>
</dbReference>
<dbReference type="STRING" id="735517.SAMN05444272_2366"/>
<dbReference type="PANTHER" id="PTHR30146:SF109">
    <property type="entry name" value="HTH-TYPE TRANSCRIPTIONAL REGULATOR GALS"/>
    <property type="match status" value="1"/>
</dbReference>
<dbReference type="CDD" id="cd01392">
    <property type="entry name" value="HTH_LacI"/>
    <property type="match status" value="1"/>
</dbReference>
<dbReference type="InterPro" id="IPR010982">
    <property type="entry name" value="Lambda_DNA-bd_dom_sf"/>
</dbReference>
<evidence type="ECO:0000256" key="4">
    <source>
        <dbReference type="SAM" id="MobiDB-lite"/>
    </source>
</evidence>
<dbReference type="CDD" id="cd06267">
    <property type="entry name" value="PBP1_LacI_sugar_binding-like"/>
    <property type="match status" value="1"/>
</dbReference>
<dbReference type="SUPFAM" id="SSF53822">
    <property type="entry name" value="Periplasmic binding protein-like I"/>
    <property type="match status" value="1"/>
</dbReference>
<organism evidence="6 7">
    <name type="scientific">Roseibium suaedae</name>
    <dbReference type="NCBI Taxonomy" id="735517"/>
    <lineage>
        <taxon>Bacteria</taxon>
        <taxon>Pseudomonadati</taxon>
        <taxon>Pseudomonadota</taxon>
        <taxon>Alphaproteobacteria</taxon>
        <taxon>Hyphomicrobiales</taxon>
        <taxon>Stappiaceae</taxon>
        <taxon>Roseibium</taxon>
    </lineage>
</organism>
<dbReference type="Gene3D" id="1.10.260.40">
    <property type="entry name" value="lambda repressor-like DNA-binding domains"/>
    <property type="match status" value="1"/>
</dbReference>
<dbReference type="InterPro" id="IPR046335">
    <property type="entry name" value="LacI/GalR-like_sensor"/>
</dbReference>
<dbReference type="GO" id="GO:0003700">
    <property type="term" value="F:DNA-binding transcription factor activity"/>
    <property type="evidence" value="ECO:0007669"/>
    <property type="project" value="TreeGrafter"/>
</dbReference>
<dbReference type="Gene3D" id="3.40.50.2300">
    <property type="match status" value="2"/>
</dbReference>
<dbReference type="InterPro" id="IPR000843">
    <property type="entry name" value="HTH_LacI"/>
</dbReference>
<feature type="compositionally biased region" description="Basic and acidic residues" evidence="4">
    <location>
        <begin position="1"/>
        <end position="13"/>
    </location>
</feature>
<dbReference type="PANTHER" id="PTHR30146">
    <property type="entry name" value="LACI-RELATED TRANSCRIPTIONAL REPRESSOR"/>
    <property type="match status" value="1"/>
</dbReference>
<dbReference type="SMART" id="SM00354">
    <property type="entry name" value="HTH_LACI"/>
    <property type="match status" value="1"/>
</dbReference>
<gene>
    <name evidence="6" type="ORF">SAMN05444272_2366</name>
</gene>
<dbReference type="AlphaFoldDB" id="A0A1M7HXS8"/>
<dbReference type="GO" id="GO:0000976">
    <property type="term" value="F:transcription cis-regulatory region binding"/>
    <property type="evidence" value="ECO:0007669"/>
    <property type="project" value="TreeGrafter"/>
</dbReference>
<dbReference type="EMBL" id="FRBW01000002">
    <property type="protein sequence ID" value="SHM33285.1"/>
    <property type="molecule type" value="Genomic_DNA"/>
</dbReference>
<evidence type="ECO:0000256" key="1">
    <source>
        <dbReference type="ARBA" id="ARBA00023015"/>
    </source>
</evidence>
<reference evidence="6 7" key="1">
    <citation type="submission" date="2016-11" db="EMBL/GenBank/DDBJ databases">
        <authorList>
            <person name="Jaros S."/>
            <person name="Januszkiewicz K."/>
            <person name="Wedrychowicz H."/>
        </authorList>
    </citation>
    <scope>NUCLEOTIDE SEQUENCE [LARGE SCALE GENOMIC DNA]</scope>
    <source>
        <strain evidence="6 7">DSM 22153</strain>
    </source>
</reference>
<name>A0A1M7HXS8_9HYPH</name>
<dbReference type="SUPFAM" id="SSF47413">
    <property type="entry name" value="lambda repressor-like DNA-binding domains"/>
    <property type="match status" value="1"/>
</dbReference>
<dbReference type="Pfam" id="PF00356">
    <property type="entry name" value="LacI"/>
    <property type="match status" value="1"/>
</dbReference>
<dbReference type="Pfam" id="PF13377">
    <property type="entry name" value="Peripla_BP_3"/>
    <property type="match status" value="1"/>
</dbReference>
<dbReference type="Proteomes" id="UP000186002">
    <property type="component" value="Unassembled WGS sequence"/>
</dbReference>
<keyword evidence="7" id="KW-1185">Reference proteome</keyword>
<dbReference type="PROSITE" id="PS00356">
    <property type="entry name" value="HTH_LACI_1"/>
    <property type="match status" value="1"/>
</dbReference>
<evidence type="ECO:0000256" key="3">
    <source>
        <dbReference type="ARBA" id="ARBA00023163"/>
    </source>
</evidence>
<dbReference type="InterPro" id="IPR028082">
    <property type="entry name" value="Peripla_BP_I"/>
</dbReference>
<keyword evidence="1" id="KW-0805">Transcription regulation</keyword>
<accession>A0A1M7HXS8</accession>
<keyword evidence="2" id="KW-0238">DNA-binding</keyword>
<protein>
    <submittedName>
        <fullName evidence="6">Transcriptional regulator, LacI family</fullName>
    </submittedName>
</protein>